<feature type="compositionally biased region" description="Acidic residues" evidence="1">
    <location>
        <begin position="97"/>
        <end position="116"/>
    </location>
</feature>
<protein>
    <submittedName>
        <fullName evidence="2">SAP30-binding protein</fullName>
    </submittedName>
</protein>
<dbReference type="PANTHER" id="PTHR13464">
    <property type="entry name" value="TRANSCRIPTIONAL REGULATOR PROTEIN HCNGP"/>
    <property type="match status" value="1"/>
</dbReference>
<evidence type="ECO:0000256" key="1">
    <source>
        <dbReference type="SAM" id="MobiDB-lite"/>
    </source>
</evidence>
<dbReference type="Proteomes" id="UP000242188">
    <property type="component" value="Unassembled WGS sequence"/>
</dbReference>
<accession>A0A210QP72</accession>
<dbReference type="AlphaFoldDB" id="A0A210QP72"/>
<comment type="caution">
    <text evidence="2">The sequence shown here is derived from an EMBL/GenBank/DDBJ whole genome shotgun (WGS) entry which is preliminary data.</text>
</comment>
<feature type="compositionally biased region" description="Polar residues" evidence="1">
    <location>
        <begin position="120"/>
        <end position="136"/>
    </location>
</feature>
<feature type="compositionally biased region" description="Polar residues" evidence="1">
    <location>
        <begin position="49"/>
        <end position="58"/>
    </location>
</feature>
<feature type="compositionally biased region" description="Polar residues" evidence="1">
    <location>
        <begin position="1"/>
        <end position="10"/>
    </location>
</feature>
<feature type="compositionally biased region" description="Polar residues" evidence="1">
    <location>
        <begin position="31"/>
        <end position="40"/>
    </location>
</feature>
<feature type="region of interest" description="Disordered" evidence="1">
    <location>
        <begin position="256"/>
        <end position="278"/>
    </location>
</feature>
<organism evidence="2 3">
    <name type="scientific">Mizuhopecten yessoensis</name>
    <name type="common">Japanese scallop</name>
    <name type="synonym">Patinopecten yessoensis</name>
    <dbReference type="NCBI Taxonomy" id="6573"/>
    <lineage>
        <taxon>Eukaryota</taxon>
        <taxon>Metazoa</taxon>
        <taxon>Spiralia</taxon>
        <taxon>Lophotrochozoa</taxon>
        <taxon>Mollusca</taxon>
        <taxon>Bivalvia</taxon>
        <taxon>Autobranchia</taxon>
        <taxon>Pteriomorphia</taxon>
        <taxon>Pectinida</taxon>
        <taxon>Pectinoidea</taxon>
        <taxon>Pectinidae</taxon>
        <taxon>Mizuhopecten</taxon>
    </lineage>
</organism>
<dbReference type="GO" id="GO:0005634">
    <property type="term" value="C:nucleus"/>
    <property type="evidence" value="ECO:0007669"/>
    <property type="project" value="TreeGrafter"/>
</dbReference>
<evidence type="ECO:0000313" key="2">
    <source>
        <dbReference type="EMBL" id="OWF50539.1"/>
    </source>
</evidence>
<reference evidence="2 3" key="1">
    <citation type="journal article" date="2017" name="Nat. Ecol. Evol.">
        <title>Scallop genome provides insights into evolution of bilaterian karyotype and development.</title>
        <authorList>
            <person name="Wang S."/>
            <person name="Zhang J."/>
            <person name="Jiao W."/>
            <person name="Li J."/>
            <person name="Xun X."/>
            <person name="Sun Y."/>
            <person name="Guo X."/>
            <person name="Huan P."/>
            <person name="Dong B."/>
            <person name="Zhang L."/>
            <person name="Hu X."/>
            <person name="Sun X."/>
            <person name="Wang J."/>
            <person name="Zhao C."/>
            <person name="Wang Y."/>
            <person name="Wang D."/>
            <person name="Huang X."/>
            <person name="Wang R."/>
            <person name="Lv J."/>
            <person name="Li Y."/>
            <person name="Zhang Z."/>
            <person name="Liu B."/>
            <person name="Lu W."/>
            <person name="Hui Y."/>
            <person name="Liang J."/>
            <person name="Zhou Z."/>
            <person name="Hou R."/>
            <person name="Li X."/>
            <person name="Liu Y."/>
            <person name="Li H."/>
            <person name="Ning X."/>
            <person name="Lin Y."/>
            <person name="Zhao L."/>
            <person name="Xing Q."/>
            <person name="Dou J."/>
            <person name="Li Y."/>
            <person name="Mao J."/>
            <person name="Guo H."/>
            <person name="Dou H."/>
            <person name="Li T."/>
            <person name="Mu C."/>
            <person name="Jiang W."/>
            <person name="Fu Q."/>
            <person name="Fu X."/>
            <person name="Miao Y."/>
            <person name="Liu J."/>
            <person name="Yu Q."/>
            <person name="Li R."/>
            <person name="Liao H."/>
            <person name="Li X."/>
            <person name="Kong Y."/>
            <person name="Jiang Z."/>
            <person name="Chourrout D."/>
            <person name="Li R."/>
            <person name="Bao Z."/>
        </authorList>
    </citation>
    <scope>NUCLEOTIDE SEQUENCE [LARGE SCALE GENOMIC DNA]</scope>
    <source>
        <strain evidence="2 3">PY_sf001</strain>
    </source>
</reference>
<dbReference type="PANTHER" id="PTHR13464:SF0">
    <property type="entry name" value="SAP30-BINDING PROTEIN"/>
    <property type="match status" value="1"/>
</dbReference>
<evidence type="ECO:0000313" key="3">
    <source>
        <dbReference type="Proteomes" id="UP000242188"/>
    </source>
</evidence>
<gene>
    <name evidence="2" type="ORF">KP79_PYT18254</name>
</gene>
<sequence length="316" mass="35411">MERNDSSAAMSSLAMYGRADEENSDDDQDKLNSPSISAIDNISDEETELPSSRPSSRTVLDEDYNSGSSATLPDKELTKKPLKRKPTRLVSYGKDDLESDEEEKSDEEEGEQDDLMSNEHVLNSSLNPEQASLLSRSVLNKAADEIEIPPEPTGKCSRHLQEKIAKLYEKMRRDGLNMVASIERRKDFRNPSICEKLIEYCGIDEKGTNYPPEIFDPHRWGKESFYDALDKAQTIEVNKREKEKKDKTKIEFVVGTKKISSEGPSDEKRRKSKWDAQPSVINIPGMINPAVINLTATGTKSTVIPAHGSITKKSSK</sequence>
<dbReference type="OrthoDB" id="1714508at2759"/>
<proteinExistence type="predicted"/>
<dbReference type="STRING" id="6573.A0A210QP72"/>
<feature type="region of interest" description="Disordered" evidence="1">
    <location>
        <begin position="1"/>
        <end position="136"/>
    </location>
</feature>
<name>A0A210QP72_MIZYE</name>
<dbReference type="InterPro" id="IPR012479">
    <property type="entry name" value="SAP30BP"/>
</dbReference>
<dbReference type="Pfam" id="PF07818">
    <property type="entry name" value="HCNGP"/>
    <property type="match status" value="1"/>
</dbReference>
<dbReference type="GO" id="GO:0006355">
    <property type="term" value="P:regulation of DNA-templated transcription"/>
    <property type="evidence" value="ECO:0007669"/>
    <property type="project" value="InterPro"/>
</dbReference>
<keyword evidence="3" id="KW-1185">Reference proteome</keyword>
<dbReference type="EMBL" id="NEDP02002573">
    <property type="protein sequence ID" value="OWF50539.1"/>
    <property type="molecule type" value="Genomic_DNA"/>
</dbReference>